<dbReference type="PANTHER" id="PTHR48051">
    <property type="match status" value="1"/>
</dbReference>
<name>A0ABU9HBW6_9GAMM</name>
<dbReference type="PROSITE" id="PS51450">
    <property type="entry name" value="LRR"/>
    <property type="match status" value="2"/>
</dbReference>
<dbReference type="InterPro" id="IPR032675">
    <property type="entry name" value="LRR_dom_sf"/>
</dbReference>
<evidence type="ECO:0000259" key="4">
    <source>
        <dbReference type="PROSITE" id="PS50011"/>
    </source>
</evidence>
<dbReference type="GO" id="GO:0016301">
    <property type="term" value="F:kinase activity"/>
    <property type="evidence" value="ECO:0007669"/>
    <property type="project" value="UniProtKB-KW"/>
</dbReference>
<feature type="binding site" evidence="3">
    <location>
        <position position="239"/>
    </location>
    <ligand>
        <name>ATP</name>
        <dbReference type="ChEBI" id="CHEBI:30616"/>
    </ligand>
</feature>
<dbReference type="Gene3D" id="3.80.10.10">
    <property type="entry name" value="Ribonuclease Inhibitor"/>
    <property type="match status" value="2"/>
</dbReference>
<proteinExistence type="predicted"/>
<dbReference type="InterPro" id="IPR017441">
    <property type="entry name" value="Protein_kinase_ATP_BS"/>
</dbReference>
<dbReference type="PROSITE" id="PS00107">
    <property type="entry name" value="PROTEIN_KINASE_ATP"/>
    <property type="match status" value="1"/>
</dbReference>
<dbReference type="RefSeq" id="WP_341627934.1">
    <property type="nucleotide sequence ID" value="NZ_JBAKBA010000019.1"/>
</dbReference>
<dbReference type="InterPro" id="IPR050216">
    <property type="entry name" value="LRR_domain-containing"/>
</dbReference>
<comment type="caution">
    <text evidence="5">The sequence shown here is derived from an EMBL/GenBank/DDBJ whole genome shotgun (WGS) entry which is preliminary data.</text>
</comment>
<dbReference type="InterPro" id="IPR001611">
    <property type="entry name" value="Leu-rich_rpt"/>
</dbReference>
<evidence type="ECO:0000313" key="6">
    <source>
        <dbReference type="Proteomes" id="UP001366060"/>
    </source>
</evidence>
<protein>
    <submittedName>
        <fullName evidence="5">Leucine-rich repeat-containing protein kinase family protein</fullName>
        <ecNumber evidence="5">2.7.-.-</ecNumber>
    </submittedName>
</protein>
<feature type="domain" description="Protein kinase" evidence="4">
    <location>
        <begin position="203"/>
        <end position="416"/>
    </location>
</feature>
<keyword evidence="5" id="KW-0808">Transferase</keyword>
<keyword evidence="2" id="KW-0677">Repeat</keyword>
<keyword evidence="3" id="KW-0067">ATP-binding</keyword>
<dbReference type="SMART" id="SM00364">
    <property type="entry name" value="LRR_BAC"/>
    <property type="match status" value="4"/>
</dbReference>
<dbReference type="InterPro" id="IPR011009">
    <property type="entry name" value="Kinase-like_dom_sf"/>
</dbReference>
<dbReference type="SUPFAM" id="SSF56112">
    <property type="entry name" value="Protein kinase-like (PK-like)"/>
    <property type="match status" value="1"/>
</dbReference>
<keyword evidence="6" id="KW-1185">Reference proteome</keyword>
<evidence type="ECO:0000313" key="5">
    <source>
        <dbReference type="EMBL" id="MEL0659374.1"/>
    </source>
</evidence>
<dbReference type="EC" id="2.7.-.-" evidence="5"/>
<evidence type="ECO:0000256" key="3">
    <source>
        <dbReference type="PROSITE-ProRule" id="PRU10141"/>
    </source>
</evidence>
<dbReference type="SUPFAM" id="SSF52058">
    <property type="entry name" value="L domain-like"/>
    <property type="match status" value="1"/>
</dbReference>
<gene>
    <name evidence="5" type="ORF">V6255_09510</name>
</gene>
<dbReference type="SMART" id="SM00369">
    <property type="entry name" value="LRR_TYP"/>
    <property type="match status" value="5"/>
</dbReference>
<dbReference type="EMBL" id="JBAKBA010000019">
    <property type="protein sequence ID" value="MEL0659374.1"/>
    <property type="molecule type" value="Genomic_DNA"/>
</dbReference>
<reference evidence="5 6" key="1">
    <citation type="submission" date="2024-02" db="EMBL/GenBank/DDBJ databases">
        <title>Bacteria isolated from the canopy kelp, Nereocystis luetkeana.</title>
        <authorList>
            <person name="Pfister C.A."/>
            <person name="Younker I.T."/>
            <person name="Light S.H."/>
        </authorList>
    </citation>
    <scope>NUCLEOTIDE SEQUENCE [LARGE SCALE GENOMIC DNA]</scope>
    <source>
        <strain evidence="5 6">TI.2.07</strain>
    </source>
</reference>
<sequence>MHSIAQLKAGKLTGIKRLQLSENLTEFPMEILTLADSLEILDLSNNQLSTLPDEIKKLTHLKIIFVSNNCFKVLPTALGGCPLLEMVGFKSNQIQEVPAESLPLKLRWLILTDNKITSLPETLGERTRLQKLALAGNQLKRLPKSTDQLVNLELLRISANQLLAFPIQILRLPKLAWLAFSGNPFCETDLHIKSVPEVASTDYRLLEVLGQGASGIIYQAKWNDRVNQADFFPDDIAVKIFKGEVTSDGYPQDELQACLKVGAHKNLVKSVAQVNESNYLALVMELIPAHFKNLGLPPDFQTCTRDTFESKFSLSIESIKKIVEQMQQVFEHLHNNQVCHGDLYAHNTLFDQQSNIIFGDFGAASMYHMLQPVVKESIKEIERRALMYFIDDLLKICDVNDKKSPDYQMLKALVQA</sequence>
<evidence type="ECO:0000256" key="1">
    <source>
        <dbReference type="ARBA" id="ARBA00022614"/>
    </source>
</evidence>
<keyword evidence="3" id="KW-0547">Nucleotide-binding</keyword>
<dbReference type="Pfam" id="PF13855">
    <property type="entry name" value="LRR_8"/>
    <property type="match status" value="2"/>
</dbReference>
<dbReference type="InterPro" id="IPR003591">
    <property type="entry name" value="Leu-rich_rpt_typical-subtyp"/>
</dbReference>
<dbReference type="InterPro" id="IPR000719">
    <property type="entry name" value="Prot_kinase_dom"/>
</dbReference>
<dbReference type="Gene3D" id="3.30.200.20">
    <property type="entry name" value="Phosphorylase Kinase, domain 1"/>
    <property type="match status" value="1"/>
</dbReference>
<dbReference type="Pfam" id="PF00069">
    <property type="entry name" value="Pkinase"/>
    <property type="match status" value="1"/>
</dbReference>
<keyword evidence="1" id="KW-0433">Leucine-rich repeat</keyword>
<dbReference type="SMART" id="SM00220">
    <property type="entry name" value="S_TKc"/>
    <property type="match status" value="1"/>
</dbReference>
<accession>A0ABU9HBW6</accession>
<dbReference type="Proteomes" id="UP001366060">
    <property type="component" value="Unassembled WGS sequence"/>
</dbReference>
<evidence type="ECO:0000256" key="2">
    <source>
        <dbReference type="ARBA" id="ARBA00022737"/>
    </source>
</evidence>
<dbReference type="Gene3D" id="1.10.510.10">
    <property type="entry name" value="Transferase(Phosphotransferase) domain 1"/>
    <property type="match status" value="1"/>
</dbReference>
<dbReference type="PANTHER" id="PTHR48051:SF1">
    <property type="entry name" value="RAS SUPPRESSOR PROTEIN 1"/>
    <property type="match status" value="1"/>
</dbReference>
<organism evidence="5 6">
    <name type="scientific">Psychromonas arctica</name>
    <dbReference type="NCBI Taxonomy" id="168275"/>
    <lineage>
        <taxon>Bacteria</taxon>
        <taxon>Pseudomonadati</taxon>
        <taxon>Pseudomonadota</taxon>
        <taxon>Gammaproteobacteria</taxon>
        <taxon>Alteromonadales</taxon>
        <taxon>Psychromonadaceae</taxon>
        <taxon>Psychromonas</taxon>
    </lineage>
</organism>
<keyword evidence="5" id="KW-0418">Kinase</keyword>
<dbReference type="PRINTS" id="PR00019">
    <property type="entry name" value="LEURICHRPT"/>
</dbReference>
<dbReference type="PROSITE" id="PS50011">
    <property type="entry name" value="PROTEIN_KINASE_DOM"/>
    <property type="match status" value="1"/>
</dbReference>